<dbReference type="OMA" id="SMDSPYE"/>
<dbReference type="GO" id="GO:0032456">
    <property type="term" value="P:endocytic recycling"/>
    <property type="evidence" value="ECO:0007669"/>
    <property type="project" value="TreeGrafter"/>
</dbReference>
<accession>D2UXK8</accession>
<dbReference type="InterPro" id="IPR003124">
    <property type="entry name" value="WH2_dom"/>
</dbReference>
<feature type="compositionally biased region" description="Acidic residues" evidence="3">
    <location>
        <begin position="369"/>
        <end position="378"/>
    </location>
</feature>
<dbReference type="PANTHER" id="PTHR23331:SF1">
    <property type="entry name" value="WASH COMPLEX SUBUNIT 1"/>
    <property type="match status" value="1"/>
</dbReference>
<dbReference type="Proteomes" id="UP000006671">
    <property type="component" value="Unassembled WGS sequence"/>
</dbReference>
<dbReference type="KEGG" id="ngr:NAEGRDRAFT_77687"/>
<feature type="compositionally biased region" description="Acidic residues" evidence="3">
    <location>
        <begin position="500"/>
        <end position="511"/>
    </location>
</feature>
<dbReference type="GO" id="GO:0043015">
    <property type="term" value="F:gamma-tubulin binding"/>
    <property type="evidence" value="ECO:0007669"/>
    <property type="project" value="TreeGrafter"/>
</dbReference>
<dbReference type="GO" id="GO:0042147">
    <property type="term" value="P:retrograde transport, endosome to Golgi"/>
    <property type="evidence" value="ECO:0007669"/>
    <property type="project" value="TreeGrafter"/>
</dbReference>
<dbReference type="VEuPathDB" id="AmoebaDB:NAEGRDRAFT_77687"/>
<dbReference type="GO" id="GO:0005769">
    <property type="term" value="C:early endosome"/>
    <property type="evidence" value="ECO:0007669"/>
    <property type="project" value="InterPro"/>
</dbReference>
<sequence>MLDSLEHLERISVSVFQKITDKVTEQRNTLQKVQQRAAVCKKAVEWVQKERKNEATRVLSSPHYPDKDISNVEYSPTFAARDRIGIQQMEFHKFNPGPNNILFNHKLYNPIEHFEKSPTRQNKQSHNKIPKKLDEGVGKLPFKNVQSVSELLCFNTNMNVYHKYHGADPLQANYHTTMMMMAMEGTSNKNDKNHDFASANNLYIDPAPPSLSKDSIYDMYWGSSASQEQNIKAFAPTRRELPMFEFPSNLGLPNIVDTAQWDLSLDNMPSIAPSSLPSLDLGNNNSTTSLNTNAVPSSIDPTSSSIPSVPTNVPPPPVTSTGVVPPPPVTMGNVPPPPVMSSSSVPPPPSGVPQPPSIPIVTPSAEGTGDNDTDENENTESGGGDRSDLLASIRNFSKNKLKKANKIRDKESSKEASAPQKSSGGDMMTDLFRKIGLRRNAIEGSKDEKKPKKKKKEKKPEEPIPPVPTPNLTPNSTAPDSSAATELPKMPPPPKRPQSEDDSDGSDVDSW</sequence>
<keyword evidence="2" id="KW-0009">Actin-binding</keyword>
<dbReference type="Pfam" id="PF02205">
    <property type="entry name" value="WH2"/>
    <property type="match status" value="1"/>
</dbReference>
<dbReference type="GO" id="GO:0071203">
    <property type="term" value="C:WASH complex"/>
    <property type="evidence" value="ECO:0007669"/>
    <property type="project" value="InterPro"/>
</dbReference>
<organism evidence="6">
    <name type="scientific">Naegleria gruberi</name>
    <name type="common">Amoeba</name>
    <dbReference type="NCBI Taxonomy" id="5762"/>
    <lineage>
        <taxon>Eukaryota</taxon>
        <taxon>Discoba</taxon>
        <taxon>Heterolobosea</taxon>
        <taxon>Tetramitia</taxon>
        <taxon>Eutetramitia</taxon>
        <taxon>Vahlkampfiidae</taxon>
        <taxon>Naegleria</taxon>
    </lineage>
</organism>
<evidence type="ECO:0000256" key="2">
    <source>
        <dbReference type="ARBA" id="ARBA00023203"/>
    </source>
</evidence>
<feature type="compositionally biased region" description="Low complexity" evidence="3">
    <location>
        <begin position="282"/>
        <end position="311"/>
    </location>
</feature>
<dbReference type="AlphaFoldDB" id="D2UXK8"/>
<evidence type="ECO:0000259" key="4">
    <source>
        <dbReference type="PROSITE" id="PS51082"/>
    </source>
</evidence>
<gene>
    <name evidence="5" type="primary">AM5</name>
    <name evidence="5" type="ORF">NAEGRDRAFT_77687</name>
</gene>
<evidence type="ECO:0000313" key="5">
    <source>
        <dbReference type="EMBL" id="EFC50651.1"/>
    </source>
</evidence>
<name>D2UXK8_NAEGR</name>
<dbReference type="Pfam" id="PF11945">
    <property type="entry name" value="WASH_WAHD"/>
    <property type="match status" value="1"/>
</dbReference>
<feature type="region of interest" description="Disordered" evidence="3">
    <location>
        <begin position="282"/>
        <end position="511"/>
    </location>
</feature>
<dbReference type="GO" id="GO:0034314">
    <property type="term" value="P:Arp2/3 complex-mediated actin nucleation"/>
    <property type="evidence" value="ECO:0007669"/>
    <property type="project" value="InterPro"/>
</dbReference>
<dbReference type="InterPro" id="IPR028290">
    <property type="entry name" value="WASH1"/>
</dbReference>
<protein>
    <submittedName>
        <fullName evidence="5">Uncharacterized protein AM5</fullName>
    </submittedName>
</protein>
<feature type="domain" description="WH2" evidence="4">
    <location>
        <begin position="385"/>
        <end position="404"/>
    </location>
</feature>
<dbReference type="GO" id="GO:0006887">
    <property type="term" value="P:exocytosis"/>
    <property type="evidence" value="ECO:0007669"/>
    <property type="project" value="TreeGrafter"/>
</dbReference>
<dbReference type="GO" id="GO:0043014">
    <property type="term" value="F:alpha-tubulin binding"/>
    <property type="evidence" value="ECO:0007669"/>
    <property type="project" value="InterPro"/>
</dbReference>
<dbReference type="STRING" id="5762.D2UXK8"/>
<dbReference type="PROSITE" id="PS51082">
    <property type="entry name" value="WH2"/>
    <property type="match status" value="1"/>
</dbReference>
<dbReference type="RefSeq" id="XP_002683395.1">
    <property type="nucleotide sequence ID" value="XM_002683349.1"/>
</dbReference>
<dbReference type="GO" id="GO:0003779">
    <property type="term" value="F:actin binding"/>
    <property type="evidence" value="ECO:0007669"/>
    <property type="project" value="UniProtKB-KW"/>
</dbReference>
<dbReference type="InterPro" id="IPR021854">
    <property type="entry name" value="WASH1_WAHD"/>
</dbReference>
<dbReference type="GO" id="GO:0055037">
    <property type="term" value="C:recycling endosome"/>
    <property type="evidence" value="ECO:0007669"/>
    <property type="project" value="TreeGrafter"/>
</dbReference>
<feature type="compositionally biased region" description="Basic and acidic residues" evidence="3">
    <location>
        <begin position="440"/>
        <end position="450"/>
    </location>
</feature>
<dbReference type="GeneID" id="8863767"/>
<dbReference type="OrthoDB" id="307871at2759"/>
<evidence type="ECO:0000256" key="3">
    <source>
        <dbReference type="SAM" id="MobiDB-lite"/>
    </source>
</evidence>
<dbReference type="eggNOG" id="ENOG502QSX3">
    <property type="taxonomic scope" value="Eukaryota"/>
</dbReference>
<reference evidence="5 6" key="1">
    <citation type="journal article" date="2010" name="Cell">
        <title>The genome of Naegleria gruberi illuminates early eukaryotic versatility.</title>
        <authorList>
            <person name="Fritz-Laylin L.K."/>
            <person name="Prochnik S.E."/>
            <person name="Ginger M.L."/>
            <person name="Dacks J.B."/>
            <person name="Carpenter M.L."/>
            <person name="Field M.C."/>
            <person name="Kuo A."/>
            <person name="Paredez A."/>
            <person name="Chapman J."/>
            <person name="Pham J."/>
            <person name="Shu S."/>
            <person name="Neupane R."/>
            <person name="Cipriano M."/>
            <person name="Mancuso J."/>
            <person name="Tu H."/>
            <person name="Salamov A."/>
            <person name="Lindquist E."/>
            <person name="Shapiro H."/>
            <person name="Lucas S."/>
            <person name="Grigoriev I.V."/>
            <person name="Cande W.Z."/>
            <person name="Fulton C."/>
            <person name="Rokhsar D.S."/>
            <person name="Dawson S.C."/>
        </authorList>
    </citation>
    <scope>NUCLEOTIDE SEQUENCE [LARGE SCALE GENOMIC DNA]</scope>
    <source>
        <strain evidence="5 6">NEG-M</strain>
    </source>
</reference>
<evidence type="ECO:0000256" key="1">
    <source>
        <dbReference type="ARBA" id="ARBA00005602"/>
    </source>
</evidence>
<dbReference type="GO" id="GO:0005829">
    <property type="term" value="C:cytosol"/>
    <property type="evidence" value="ECO:0007669"/>
    <property type="project" value="GOC"/>
</dbReference>
<keyword evidence="6" id="KW-1185">Reference proteome</keyword>
<proteinExistence type="inferred from homology"/>
<comment type="similarity">
    <text evidence="1">Belongs to the WASH1 family.</text>
</comment>
<dbReference type="PANTHER" id="PTHR23331">
    <property type="entry name" value="CXYORF1"/>
    <property type="match status" value="1"/>
</dbReference>
<dbReference type="InParanoid" id="D2UXK8"/>
<feature type="compositionally biased region" description="Pro residues" evidence="3">
    <location>
        <begin position="312"/>
        <end position="358"/>
    </location>
</feature>
<evidence type="ECO:0000313" key="6">
    <source>
        <dbReference type="Proteomes" id="UP000006671"/>
    </source>
</evidence>
<dbReference type="EMBL" id="GG738845">
    <property type="protein sequence ID" value="EFC50651.1"/>
    <property type="molecule type" value="Genomic_DNA"/>
</dbReference>
<feature type="compositionally biased region" description="Polar residues" evidence="3">
    <location>
        <begin position="472"/>
        <end position="484"/>
    </location>
</feature>